<dbReference type="Proteomes" id="UP000033187">
    <property type="component" value="Chromosome 1"/>
</dbReference>
<evidence type="ECO:0000313" key="1">
    <source>
        <dbReference type="EMBL" id="CPR15355.1"/>
    </source>
</evidence>
<organism evidence="1 2">
    <name type="scientific">Candidatus Filomicrobium marinum</name>
    <dbReference type="NCBI Taxonomy" id="1608628"/>
    <lineage>
        <taxon>Bacteria</taxon>
        <taxon>Pseudomonadati</taxon>
        <taxon>Pseudomonadota</taxon>
        <taxon>Alphaproteobacteria</taxon>
        <taxon>Hyphomicrobiales</taxon>
        <taxon>Hyphomicrobiaceae</taxon>
        <taxon>Filomicrobium</taxon>
    </lineage>
</organism>
<dbReference type="InterPro" id="IPR010221">
    <property type="entry name" value="VCBS_dom"/>
</dbReference>
<dbReference type="KEGG" id="fil:BN1229_v1_0316"/>
<proteinExistence type="predicted"/>
<evidence type="ECO:0000313" key="2">
    <source>
        <dbReference type="Proteomes" id="UP000033187"/>
    </source>
</evidence>
<keyword evidence="2" id="KW-1185">Reference proteome</keyword>
<dbReference type="OrthoDB" id="6756629at2"/>
<dbReference type="KEGG" id="fiy:BN1229_v1_0321"/>
<reference evidence="2" key="1">
    <citation type="submission" date="2015-02" db="EMBL/GenBank/DDBJ databases">
        <authorList>
            <person name="Chooi Y.-H."/>
        </authorList>
    </citation>
    <scope>NUCLEOTIDE SEQUENCE [LARGE SCALE GENOMIC DNA]</scope>
    <source>
        <strain evidence="2">strain Y</strain>
    </source>
</reference>
<dbReference type="EMBL" id="LN829119">
    <property type="protein sequence ID" value="CPR15355.1"/>
    <property type="molecule type" value="Genomic_DNA"/>
</dbReference>
<sequence length="195" mass="20690">MAAFAHGSMALVPSNVNCNESSSDAPAPTERTCVEAPITPSPSKTVSKDFFHLIGDADFEPPANVILSSYADNDDANAAHLLNAGETKEFPLSGSTTAAGSLMAGSDFTATTCVSEVSFEGMSFAVPETRPVQIPGNFGTLTIRADGTFIYSRTIHDEDFADAFTCTTKDGTERLRVTLRITTEQESKTNHARTA</sequence>
<dbReference type="NCBIfam" id="TIGR01965">
    <property type="entry name" value="VCBS_repeat"/>
    <property type="match status" value="1"/>
</dbReference>
<dbReference type="AlphaFoldDB" id="A0A0D6JB22"/>
<dbReference type="RefSeq" id="WP_046475841.1">
    <property type="nucleotide sequence ID" value="NZ_LN829119.1"/>
</dbReference>
<gene>
    <name evidence="1" type="ORF">YBN1229_v1_0321</name>
</gene>
<accession>A0A0D6JB22</accession>
<protein>
    <submittedName>
        <fullName evidence="1">Uncharacterized protein</fullName>
    </submittedName>
</protein>
<name>A0A0D6JB22_9HYPH</name>